<accession>A0AAW2UE23</accession>
<dbReference type="EMBL" id="JACGWN010000012">
    <property type="protein sequence ID" value="KAL0415626.1"/>
    <property type="molecule type" value="Genomic_DNA"/>
</dbReference>
<dbReference type="InterPro" id="IPR026960">
    <property type="entry name" value="RVT-Znf"/>
</dbReference>
<dbReference type="PANTHER" id="PTHR33116:SF84">
    <property type="entry name" value="RNA-DIRECTED DNA POLYMERASE"/>
    <property type="match status" value="1"/>
</dbReference>
<organism evidence="2">
    <name type="scientific">Sesamum latifolium</name>
    <dbReference type="NCBI Taxonomy" id="2727402"/>
    <lineage>
        <taxon>Eukaryota</taxon>
        <taxon>Viridiplantae</taxon>
        <taxon>Streptophyta</taxon>
        <taxon>Embryophyta</taxon>
        <taxon>Tracheophyta</taxon>
        <taxon>Spermatophyta</taxon>
        <taxon>Magnoliopsida</taxon>
        <taxon>eudicotyledons</taxon>
        <taxon>Gunneridae</taxon>
        <taxon>Pentapetalae</taxon>
        <taxon>asterids</taxon>
        <taxon>lamiids</taxon>
        <taxon>Lamiales</taxon>
        <taxon>Pedaliaceae</taxon>
        <taxon>Sesamum</taxon>
    </lineage>
</organism>
<protein>
    <recommendedName>
        <fullName evidence="1">Reverse transcriptase zinc-binding domain-containing protein</fullName>
    </recommendedName>
</protein>
<proteinExistence type="predicted"/>
<dbReference type="AlphaFoldDB" id="A0AAW2UE23"/>
<feature type="domain" description="Reverse transcriptase zinc-binding" evidence="1">
    <location>
        <begin position="10"/>
        <end position="92"/>
    </location>
</feature>
<comment type="caution">
    <text evidence="2">The sequence shown here is derived from an EMBL/GenBank/DDBJ whole genome shotgun (WGS) entry which is preliminary data.</text>
</comment>
<reference evidence="2" key="1">
    <citation type="submission" date="2020-06" db="EMBL/GenBank/DDBJ databases">
        <authorList>
            <person name="Li T."/>
            <person name="Hu X."/>
            <person name="Zhang T."/>
            <person name="Song X."/>
            <person name="Zhang H."/>
            <person name="Dai N."/>
            <person name="Sheng W."/>
            <person name="Hou X."/>
            <person name="Wei L."/>
        </authorList>
    </citation>
    <scope>NUCLEOTIDE SEQUENCE</scope>
    <source>
        <strain evidence="2">KEN1</strain>
        <tissue evidence="2">Leaf</tissue>
    </source>
</reference>
<dbReference type="Pfam" id="PF13966">
    <property type="entry name" value="zf-RVT"/>
    <property type="match status" value="1"/>
</dbReference>
<dbReference type="PANTHER" id="PTHR33116">
    <property type="entry name" value="REVERSE TRANSCRIPTASE ZINC-BINDING DOMAIN-CONTAINING PROTEIN-RELATED-RELATED"/>
    <property type="match status" value="1"/>
</dbReference>
<name>A0AAW2UE23_9LAMI</name>
<evidence type="ECO:0000259" key="1">
    <source>
        <dbReference type="Pfam" id="PF13966"/>
    </source>
</evidence>
<gene>
    <name evidence="2" type="ORF">Slati_3394500</name>
</gene>
<evidence type="ECO:0000313" key="2">
    <source>
        <dbReference type="EMBL" id="KAL0415626.1"/>
    </source>
</evidence>
<reference evidence="2" key="2">
    <citation type="journal article" date="2024" name="Plant">
        <title>Genomic evolution and insights into agronomic trait innovations of Sesamum species.</title>
        <authorList>
            <person name="Miao H."/>
            <person name="Wang L."/>
            <person name="Qu L."/>
            <person name="Liu H."/>
            <person name="Sun Y."/>
            <person name="Le M."/>
            <person name="Wang Q."/>
            <person name="Wei S."/>
            <person name="Zheng Y."/>
            <person name="Lin W."/>
            <person name="Duan Y."/>
            <person name="Cao H."/>
            <person name="Xiong S."/>
            <person name="Wang X."/>
            <person name="Wei L."/>
            <person name="Li C."/>
            <person name="Ma Q."/>
            <person name="Ju M."/>
            <person name="Zhao R."/>
            <person name="Li G."/>
            <person name="Mu C."/>
            <person name="Tian Q."/>
            <person name="Mei H."/>
            <person name="Zhang T."/>
            <person name="Gao T."/>
            <person name="Zhang H."/>
        </authorList>
    </citation>
    <scope>NUCLEOTIDE SEQUENCE</scope>
    <source>
        <strain evidence="2">KEN1</strain>
    </source>
</reference>
<sequence>MEDWSNAKGFEMFKAYEYFRPKLTRQPWKAAIWKAFIPPKYSFILWLGLRVRLATRDQLAFLQEEHSCSLCINTLESANHLFFACPFNVYVWSHTRQWVGISRHMSTLPSAVKWLKKKKTGSSAQNKARAIALACTVYSL</sequence>